<keyword evidence="2" id="KW-1185">Reference proteome</keyword>
<sequence length="275" mass="33015">MQQITANELLKLGKRHKKWNEDVTIELFPYAINNHRYYLAYYLGKFSREIKNIAILSPDSSNKDEALNALKQLVYFTITFDKVENNTKTRAELNFEIYGEIRNYLRNILNSGVLQPEFIDIYDRSYKVVDKTLRLQDEMLELRSRVNKFAQDILDRGYFIDSDIDEVLSLFLAPGWIQFQQFYDSYRYRNDFDVIYKNENNPELIPFFKFRDPKTLFNMTSGIAEEQLKKSLDIVTDKQDMSNFSKEDYFNYWTKKFEKGLSDRYIQLRKIIRNL</sequence>
<reference evidence="1" key="1">
    <citation type="submission" date="2021-03" db="EMBL/GenBank/DDBJ databases">
        <title>Antimicrobial resistance genes in bacteria isolated from Japanese honey, and their potential for conferring macrolide and lincosamide resistance in the American foulbrood pathogen Paenibacillus larvae.</title>
        <authorList>
            <person name="Okamoto M."/>
            <person name="Kumagai M."/>
            <person name="Kanamori H."/>
            <person name="Takamatsu D."/>
        </authorList>
    </citation>
    <scope>NUCLEOTIDE SEQUENCE</scope>
    <source>
        <strain evidence="1">J43TS3</strain>
    </source>
</reference>
<dbReference type="Proteomes" id="UP000676917">
    <property type="component" value="Unassembled WGS sequence"/>
</dbReference>
<accession>A0A919X792</accession>
<gene>
    <name evidence="1" type="ORF">J43TS3_04560</name>
</gene>
<comment type="caution">
    <text evidence="1">The sequence shown here is derived from an EMBL/GenBank/DDBJ whole genome shotgun (WGS) entry which is preliminary data.</text>
</comment>
<protein>
    <submittedName>
        <fullName evidence="1">Uncharacterized protein</fullName>
    </submittedName>
</protein>
<dbReference type="RefSeq" id="WP_212919357.1">
    <property type="nucleotide sequence ID" value="NZ_BORP01000001.1"/>
</dbReference>
<organism evidence="1 2">
    <name type="scientific">Ornithinibacillus bavariensis</name>
    <dbReference type="NCBI Taxonomy" id="545502"/>
    <lineage>
        <taxon>Bacteria</taxon>
        <taxon>Bacillati</taxon>
        <taxon>Bacillota</taxon>
        <taxon>Bacilli</taxon>
        <taxon>Bacillales</taxon>
        <taxon>Bacillaceae</taxon>
        <taxon>Ornithinibacillus</taxon>
    </lineage>
</organism>
<proteinExistence type="predicted"/>
<dbReference type="EMBL" id="BORP01000001">
    <property type="protein sequence ID" value="GIO25845.1"/>
    <property type="molecule type" value="Genomic_DNA"/>
</dbReference>
<evidence type="ECO:0000313" key="1">
    <source>
        <dbReference type="EMBL" id="GIO25845.1"/>
    </source>
</evidence>
<name>A0A919X792_9BACI</name>
<evidence type="ECO:0000313" key="2">
    <source>
        <dbReference type="Proteomes" id="UP000676917"/>
    </source>
</evidence>
<dbReference type="AlphaFoldDB" id="A0A919X792"/>